<feature type="compositionally biased region" description="Basic and acidic residues" evidence="1">
    <location>
        <begin position="217"/>
        <end position="237"/>
    </location>
</feature>
<comment type="caution">
    <text evidence="2">The sequence shown here is derived from an EMBL/GenBank/DDBJ whole genome shotgun (WGS) entry which is preliminary data.</text>
</comment>
<dbReference type="GO" id="GO:0005740">
    <property type="term" value="C:mitochondrial envelope"/>
    <property type="evidence" value="ECO:0007669"/>
    <property type="project" value="TreeGrafter"/>
</dbReference>
<keyword evidence="3" id="KW-1185">Reference proteome</keyword>
<feature type="region of interest" description="Disordered" evidence="1">
    <location>
        <begin position="103"/>
        <end position="262"/>
    </location>
</feature>
<feature type="region of interest" description="Disordered" evidence="1">
    <location>
        <begin position="275"/>
        <end position="310"/>
    </location>
</feature>
<sequence>MALWGGGGPSAKVGLLGGPLRMRAREASLAGFAAWKGRRHVIAGPVQEIYTAQHQETRSDCMLRACLQKTEHSLHPRQWLQRRAIGSSRALSTPINVGLVPEAAAPARPSTPRSPTPTGSNPSKGNRSIPKSFKQKLSAPRPSEHESSTLKSPTPKHSKHKSFTSKPSKHESSTPEPSIHSNAKHRSFPQRRQRADRGPRTPDGIFNKLSGNMAAAVRERDDLTKEAQSKPETKVESPDNEPQSNRETEVKGLARKLPANPLEVLEKTRAMLKSQTIRAKSNTPSSLSNRTPRDQLNATLAKGRAKRKGRTITFEEPRSKVEADVEGFAQELEFLEEARANLEPRTVAAETILEEQDAESTTHTDLQMVNDRDIKLESVAPPKPQEPVPSLAHGLDRVLFNPAVFHLRDPRTKVYNFDPYLEDIVPISKIDLDAIQGFVPPSKDTVLDTVARTREKKYFGSTSSLTGVLAHFHFLLSNMRPPNMSALSRESHDAGPMTYSTALTAPHSIYLHWKDGTYAIDADKYFDTETILSVLGHSLEKMLTLPQDQFEQYLKENSHTIPAEDRMKPGTYHYLDACNFLMRSQLDCQDPRLPGNSTFDIKTRAVVAVRHDVSKAEEYGSWYQITQSRGMLNSFEREYRDMIRSAFLKYSLQVRIGRMDGIFVAFHNTRRIFGFQYIPLAEMDEAIHGSAENDIGEREFRLSIKLLNDSLEKATEAYPKQSLRVTFDTQKREGRELPTMKMWVQPVTEEHIAKAQEGRAKGIAECVKAAAGLSEAAIEVGQEVSSTVEPESVLDATEDDIPEDSLSTAEQQPELNHDNEYEAIREVKGYNIIAQSYVDGRRCLGPPLLQPGSRWEVVYSFKNMDDETARGGLRRAFRDQSLVGKVESSTGEQQSVPRFIQQLRRISALGKADVEKENEKTEDRVVFSPITSTSS</sequence>
<dbReference type="InterPro" id="IPR013943">
    <property type="entry name" value="Pet127"/>
</dbReference>
<dbReference type="EMBL" id="BACD03000001">
    <property type="protein sequence ID" value="GAO45904.1"/>
    <property type="molecule type" value="Genomic_DNA"/>
</dbReference>
<feature type="compositionally biased region" description="Low complexity" evidence="1">
    <location>
        <begin position="103"/>
        <end position="123"/>
    </location>
</feature>
<dbReference type="AlphaFoldDB" id="A0A0E9N7V3"/>
<dbReference type="PANTHER" id="PTHR31014:SF0">
    <property type="entry name" value="MITOCHONDRIAL TRANSLATION SYSTEM COMPONENT PET127-RELATED"/>
    <property type="match status" value="1"/>
</dbReference>
<feature type="compositionally biased region" description="Polar residues" evidence="1">
    <location>
        <begin position="805"/>
        <end position="814"/>
    </location>
</feature>
<feature type="region of interest" description="Disordered" evidence="1">
    <location>
        <begin position="912"/>
        <end position="935"/>
    </location>
</feature>
<accession>A0A0E9N7V3</accession>
<organism evidence="2 3">
    <name type="scientific">Saitoella complicata (strain BCRC 22490 / CBS 7301 / JCM 7358 / NBRC 10748 / NRRL Y-17804)</name>
    <dbReference type="NCBI Taxonomy" id="698492"/>
    <lineage>
        <taxon>Eukaryota</taxon>
        <taxon>Fungi</taxon>
        <taxon>Dikarya</taxon>
        <taxon>Ascomycota</taxon>
        <taxon>Taphrinomycotina</taxon>
        <taxon>Taphrinomycotina incertae sedis</taxon>
        <taxon>Saitoella</taxon>
    </lineage>
</organism>
<protein>
    <submittedName>
        <fullName evidence="2">Uncharacterized protein</fullName>
    </submittedName>
</protein>
<proteinExistence type="predicted"/>
<feature type="compositionally biased region" description="Basic residues" evidence="1">
    <location>
        <begin position="182"/>
        <end position="192"/>
    </location>
</feature>
<name>A0A0E9N7V3_SAICN</name>
<feature type="compositionally biased region" description="Polar residues" evidence="1">
    <location>
        <begin position="275"/>
        <end position="298"/>
    </location>
</feature>
<evidence type="ECO:0000313" key="2">
    <source>
        <dbReference type="EMBL" id="GAO45904.1"/>
    </source>
</evidence>
<reference evidence="2 3" key="1">
    <citation type="journal article" date="2011" name="J. Gen. Appl. Microbiol.">
        <title>Draft genome sequencing of the enigmatic yeast Saitoella complicata.</title>
        <authorList>
            <person name="Nishida H."/>
            <person name="Hamamoto M."/>
            <person name="Sugiyama J."/>
        </authorList>
    </citation>
    <scope>NUCLEOTIDE SEQUENCE [LARGE SCALE GENOMIC DNA]</scope>
    <source>
        <strain evidence="2 3">NRRL Y-17804</strain>
    </source>
</reference>
<feature type="region of interest" description="Disordered" evidence="1">
    <location>
        <begin position="785"/>
        <end position="814"/>
    </location>
</feature>
<dbReference type="Pfam" id="PF08634">
    <property type="entry name" value="Pet127"/>
    <property type="match status" value="1"/>
</dbReference>
<evidence type="ECO:0000313" key="3">
    <source>
        <dbReference type="Proteomes" id="UP000033140"/>
    </source>
</evidence>
<feature type="compositionally biased region" description="Basic and acidic residues" evidence="1">
    <location>
        <begin position="912"/>
        <end position="925"/>
    </location>
</feature>
<dbReference type="STRING" id="698492.A0A0E9N7V3"/>
<dbReference type="PANTHER" id="PTHR31014">
    <property type="entry name" value="MITOCHONDRIAL TRANSLATION SYSTEM COMPONENT PET127-RELATED"/>
    <property type="match status" value="1"/>
</dbReference>
<feature type="compositionally biased region" description="Basic residues" evidence="1">
    <location>
        <begin position="154"/>
        <end position="163"/>
    </location>
</feature>
<reference evidence="2 3" key="2">
    <citation type="journal article" date="2014" name="J. Gen. Appl. Microbiol.">
        <title>The early diverging ascomycetous budding yeast Saitoella complicata has three histone deacetylases belonging to the Clr6, Hos2, and Rpd3 lineages.</title>
        <authorList>
            <person name="Nishida H."/>
            <person name="Matsumoto T."/>
            <person name="Kondo S."/>
            <person name="Hamamoto M."/>
            <person name="Yoshikawa H."/>
        </authorList>
    </citation>
    <scope>NUCLEOTIDE SEQUENCE [LARGE SCALE GENOMIC DNA]</scope>
    <source>
        <strain evidence="2 3">NRRL Y-17804</strain>
    </source>
</reference>
<evidence type="ECO:0000256" key="1">
    <source>
        <dbReference type="SAM" id="MobiDB-lite"/>
    </source>
</evidence>
<gene>
    <name evidence="2" type="ORF">G7K_0150-t1</name>
</gene>
<dbReference type="GO" id="GO:0000964">
    <property type="term" value="P:mitochondrial RNA 5'-end processing"/>
    <property type="evidence" value="ECO:0007669"/>
    <property type="project" value="TreeGrafter"/>
</dbReference>
<reference evidence="2 3" key="3">
    <citation type="journal article" date="2015" name="Genome Announc.">
        <title>Draft Genome Sequence of the Archiascomycetous Yeast Saitoella complicata.</title>
        <authorList>
            <person name="Yamauchi K."/>
            <person name="Kondo S."/>
            <person name="Hamamoto M."/>
            <person name="Takahashi Y."/>
            <person name="Ogura Y."/>
            <person name="Hayashi T."/>
            <person name="Nishida H."/>
        </authorList>
    </citation>
    <scope>NUCLEOTIDE SEQUENCE [LARGE SCALE GENOMIC DNA]</scope>
    <source>
        <strain evidence="2 3">NRRL Y-17804</strain>
    </source>
</reference>
<dbReference type="Proteomes" id="UP000033140">
    <property type="component" value="Unassembled WGS sequence"/>
</dbReference>